<feature type="domain" description="Serine aminopeptidase S33" evidence="1">
    <location>
        <begin position="42"/>
        <end position="151"/>
    </location>
</feature>
<dbReference type="SUPFAM" id="SSF53474">
    <property type="entry name" value="alpha/beta-Hydrolases"/>
    <property type="match status" value="1"/>
</dbReference>
<dbReference type="AlphaFoldDB" id="A0A974NWL6"/>
<dbReference type="NCBIfam" id="TIGR03100">
    <property type="entry name" value="hydr1_PEP"/>
    <property type="match status" value="1"/>
</dbReference>
<dbReference type="Pfam" id="PF12146">
    <property type="entry name" value="Hydrolase_4"/>
    <property type="match status" value="1"/>
</dbReference>
<dbReference type="RefSeq" id="WP_202095144.1">
    <property type="nucleotide sequence ID" value="NZ_CP061035.1"/>
</dbReference>
<dbReference type="InterPro" id="IPR022742">
    <property type="entry name" value="Hydrolase_4"/>
</dbReference>
<keyword evidence="2" id="KW-0378">Hydrolase</keyword>
<sequence>MRRVIAFECAGETLVGTLDEADATTGLLIVSGGNEIRAGAHRSMAALAQRLAKTGIPVFRYDRRGVGDSTGANAGFELAADDLTAAVKAFKSLCPHVTHIVGFGNCDAATTLALFHRQAGIDSLVLANPWTIETPDALPPAAAIRARYVERLRDPATYVRLLRGGIDLRKLAKGLGKLSKTPDNSSNNLAVRLGRSLVSTDTPARIVLARGDATAIAFGASAAGGVLPADFIETNSHSFAAPEDQVALESLLRSALAAA</sequence>
<dbReference type="EMBL" id="CP061035">
    <property type="protein sequence ID" value="QQV78213.1"/>
    <property type="molecule type" value="Genomic_DNA"/>
</dbReference>
<dbReference type="InterPro" id="IPR017531">
    <property type="entry name" value="Hydrolase-1_PEP"/>
</dbReference>
<accession>A0A974NWL6</accession>
<evidence type="ECO:0000259" key="1">
    <source>
        <dbReference type="Pfam" id="PF12146"/>
    </source>
</evidence>
<evidence type="ECO:0000313" key="2">
    <source>
        <dbReference type="EMBL" id="QQV78213.1"/>
    </source>
</evidence>
<gene>
    <name evidence="2" type="ORF">H5J25_05845</name>
</gene>
<reference evidence="3" key="1">
    <citation type="submission" date="2020-09" db="EMBL/GenBank/DDBJ databases">
        <title>Sphingomonas sp., a new species isolated from pork steak.</title>
        <authorList>
            <person name="Heidler von Heilborn D."/>
        </authorList>
    </citation>
    <scope>NUCLEOTIDE SEQUENCE [LARGE SCALE GENOMIC DNA]</scope>
</reference>
<dbReference type="KEGG" id="sari:H5J25_05845"/>
<dbReference type="InterPro" id="IPR029058">
    <property type="entry name" value="AB_hydrolase_fold"/>
</dbReference>
<dbReference type="GO" id="GO:0016787">
    <property type="term" value="F:hydrolase activity"/>
    <property type="evidence" value="ECO:0007669"/>
    <property type="project" value="UniProtKB-KW"/>
</dbReference>
<protein>
    <submittedName>
        <fullName evidence="2">Hydrolase 1, exosortase A system-associated</fullName>
    </submittedName>
</protein>
<dbReference type="Proteomes" id="UP000595894">
    <property type="component" value="Chromosome"/>
</dbReference>
<evidence type="ECO:0000313" key="3">
    <source>
        <dbReference type="Proteomes" id="UP000595894"/>
    </source>
</evidence>
<keyword evidence="3" id="KW-1185">Reference proteome</keyword>
<dbReference type="Gene3D" id="3.40.50.1820">
    <property type="entry name" value="alpha/beta hydrolase"/>
    <property type="match status" value="1"/>
</dbReference>
<organism evidence="2 3">
    <name type="scientific">Sphingomonas aliaeris</name>
    <dbReference type="NCBI Taxonomy" id="2759526"/>
    <lineage>
        <taxon>Bacteria</taxon>
        <taxon>Pseudomonadati</taxon>
        <taxon>Pseudomonadota</taxon>
        <taxon>Alphaproteobacteria</taxon>
        <taxon>Sphingomonadales</taxon>
        <taxon>Sphingomonadaceae</taxon>
        <taxon>Sphingomonas</taxon>
    </lineage>
</organism>
<proteinExistence type="predicted"/>
<name>A0A974NWL6_9SPHN</name>